<accession>A0AAV7WT22</accession>
<evidence type="ECO:0000313" key="3">
    <source>
        <dbReference type="Proteomes" id="UP001066276"/>
    </source>
</evidence>
<dbReference type="Gene3D" id="3.30.70.1820">
    <property type="entry name" value="L1 transposable element, RRM domain"/>
    <property type="match status" value="1"/>
</dbReference>
<proteinExistence type="predicted"/>
<evidence type="ECO:0000256" key="1">
    <source>
        <dbReference type="SAM" id="Coils"/>
    </source>
</evidence>
<name>A0AAV7WT22_PLEWA</name>
<gene>
    <name evidence="2" type="ORF">NDU88_004680</name>
</gene>
<dbReference type="Gene3D" id="1.20.5.340">
    <property type="match status" value="1"/>
</dbReference>
<keyword evidence="1" id="KW-0175">Coiled coil</keyword>
<feature type="coiled-coil region" evidence="1">
    <location>
        <begin position="29"/>
        <end position="63"/>
    </location>
</feature>
<comment type="caution">
    <text evidence="2">The sequence shown here is derived from an EMBL/GenBank/DDBJ whole genome shotgun (WGS) entry which is preliminary data.</text>
</comment>
<keyword evidence="3" id="KW-1185">Reference proteome</keyword>
<dbReference type="PANTHER" id="PTHR11505">
    <property type="entry name" value="L1 TRANSPOSABLE ELEMENT-RELATED"/>
    <property type="match status" value="1"/>
</dbReference>
<dbReference type="Proteomes" id="UP001066276">
    <property type="component" value="Chromosome 1_1"/>
</dbReference>
<sequence>MAAIQDLRGSLEPKLDAVTANVTLLRADVKEVAEKVTNAETDITRLQSTSKRLEDQVQFLTVEHHKIVTHLEWRAWRNNIRVVGVPEGVEGQSIELFLETLITDSLRPKRLSKFFTVDQAHRALVPLPQPGALLRTIIARIFNFRGRDSILQAARSHCDLQYEKAAGRFPDFTLKVQRQCQSFQEVKKVLQDCELKYMMLFPARLRVIMEGKTWHFRTWEEGWEWLEVSWSAGRVEYTAEGKGWFPPHNDRYKDWRQRDH</sequence>
<dbReference type="InterPro" id="IPR042566">
    <property type="entry name" value="L1_C"/>
</dbReference>
<reference evidence="2" key="1">
    <citation type="journal article" date="2022" name="bioRxiv">
        <title>Sequencing and chromosome-scale assembly of the giantPleurodeles waltlgenome.</title>
        <authorList>
            <person name="Brown T."/>
            <person name="Elewa A."/>
            <person name="Iarovenko S."/>
            <person name="Subramanian E."/>
            <person name="Araus A.J."/>
            <person name="Petzold A."/>
            <person name="Susuki M."/>
            <person name="Suzuki K.-i.T."/>
            <person name="Hayashi T."/>
            <person name="Toyoda A."/>
            <person name="Oliveira C."/>
            <person name="Osipova E."/>
            <person name="Leigh N.D."/>
            <person name="Simon A."/>
            <person name="Yun M.H."/>
        </authorList>
    </citation>
    <scope>NUCLEOTIDE SEQUENCE</scope>
    <source>
        <strain evidence="2">20211129_DDA</strain>
        <tissue evidence="2">Liver</tissue>
    </source>
</reference>
<organism evidence="2 3">
    <name type="scientific">Pleurodeles waltl</name>
    <name type="common">Iberian ribbed newt</name>
    <dbReference type="NCBI Taxonomy" id="8319"/>
    <lineage>
        <taxon>Eukaryota</taxon>
        <taxon>Metazoa</taxon>
        <taxon>Chordata</taxon>
        <taxon>Craniata</taxon>
        <taxon>Vertebrata</taxon>
        <taxon>Euteleostomi</taxon>
        <taxon>Amphibia</taxon>
        <taxon>Batrachia</taxon>
        <taxon>Caudata</taxon>
        <taxon>Salamandroidea</taxon>
        <taxon>Salamandridae</taxon>
        <taxon>Pleurodelinae</taxon>
        <taxon>Pleurodeles</taxon>
    </lineage>
</organism>
<dbReference type="EMBL" id="JANPWB010000001">
    <property type="protein sequence ID" value="KAJ1217085.1"/>
    <property type="molecule type" value="Genomic_DNA"/>
</dbReference>
<evidence type="ECO:0000313" key="2">
    <source>
        <dbReference type="EMBL" id="KAJ1217085.1"/>
    </source>
</evidence>
<dbReference type="InterPro" id="IPR004244">
    <property type="entry name" value="Transposase_22"/>
</dbReference>
<dbReference type="Gene3D" id="3.30.250.20">
    <property type="entry name" value="L1 transposable element, C-terminal domain"/>
    <property type="match status" value="1"/>
</dbReference>
<protein>
    <submittedName>
        <fullName evidence="2">Uncharacterized protein</fullName>
    </submittedName>
</protein>
<dbReference type="AlphaFoldDB" id="A0AAV7WT22"/>